<name>A0A562MZ51_9HYPH</name>
<dbReference type="PANTHER" id="PTHR43537">
    <property type="entry name" value="TRANSCRIPTIONAL REGULATOR, GNTR FAMILY"/>
    <property type="match status" value="1"/>
</dbReference>
<sequence length="218" mass="24707">MHKGPRREKRNDVADLIARDIQAGVHSRGAWLKQIDLQTHYGATRIEVRRALDRLVLRRLAQHEPNRGYRVYAPDENHTDQIRDVRVVLETAAAERVLETVDAVAIEDLRTLALAFADLLMTGTLLQQYEANLAFHHRMAQLCPNRELADLVLEYRGRGASAALTQWTTRARIEQSAREHMEMVEALAARDLSRLKRVVAAHIRQAEAGEIDAPSSAR</sequence>
<dbReference type="GO" id="GO:0003677">
    <property type="term" value="F:DNA binding"/>
    <property type="evidence" value="ECO:0007669"/>
    <property type="project" value="UniProtKB-KW"/>
</dbReference>
<evidence type="ECO:0000256" key="2">
    <source>
        <dbReference type="ARBA" id="ARBA00023125"/>
    </source>
</evidence>
<feature type="domain" description="GntR C-terminal" evidence="4">
    <location>
        <begin position="81"/>
        <end position="205"/>
    </location>
</feature>
<dbReference type="GO" id="GO:0003700">
    <property type="term" value="F:DNA-binding transcription factor activity"/>
    <property type="evidence" value="ECO:0007669"/>
    <property type="project" value="InterPro"/>
</dbReference>
<dbReference type="Proteomes" id="UP000317122">
    <property type="component" value="Unassembled WGS sequence"/>
</dbReference>
<dbReference type="EMBL" id="VLKT01000054">
    <property type="protein sequence ID" value="TWI25209.1"/>
    <property type="molecule type" value="Genomic_DNA"/>
</dbReference>
<dbReference type="SMART" id="SM00895">
    <property type="entry name" value="FCD"/>
    <property type="match status" value="1"/>
</dbReference>
<dbReference type="InterPro" id="IPR011711">
    <property type="entry name" value="GntR_C"/>
</dbReference>
<evidence type="ECO:0000256" key="3">
    <source>
        <dbReference type="ARBA" id="ARBA00023163"/>
    </source>
</evidence>
<dbReference type="AlphaFoldDB" id="A0A562MZ51"/>
<reference evidence="5 6" key="1">
    <citation type="journal article" date="2015" name="Stand. Genomic Sci.">
        <title>Genomic Encyclopedia of Bacterial and Archaeal Type Strains, Phase III: the genomes of soil and plant-associated and newly described type strains.</title>
        <authorList>
            <person name="Whitman W.B."/>
            <person name="Woyke T."/>
            <person name="Klenk H.P."/>
            <person name="Zhou Y."/>
            <person name="Lilburn T.G."/>
            <person name="Beck B.J."/>
            <person name="De Vos P."/>
            <person name="Vandamme P."/>
            <person name="Eisen J.A."/>
            <person name="Garrity G."/>
            <person name="Hugenholtz P."/>
            <person name="Kyrpides N.C."/>
        </authorList>
    </citation>
    <scope>NUCLEOTIDE SEQUENCE [LARGE SCALE GENOMIC DNA]</scope>
    <source>
        <strain evidence="5 6">CGMCC 1.2546</strain>
    </source>
</reference>
<dbReference type="OrthoDB" id="8680240at2"/>
<dbReference type="InterPro" id="IPR036390">
    <property type="entry name" value="WH_DNA-bd_sf"/>
</dbReference>
<dbReference type="Gene3D" id="1.20.120.530">
    <property type="entry name" value="GntR ligand-binding domain-like"/>
    <property type="match status" value="1"/>
</dbReference>
<evidence type="ECO:0000256" key="1">
    <source>
        <dbReference type="ARBA" id="ARBA00023015"/>
    </source>
</evidence>
<dbReference type="RefSeq" id="WP_145722196.1">
    <property type="nucleotide sequence ID" value="NZ_BSPF01000029.1"/>
</dbReference>
<keyword evidence="2 5" id="KW-0238">DNA-binding</keyword>
<keyword evidence="1" id="KW-0805">Transcription regulation</keyword>
<dbReference type="SUPFAM" id="SSF46785">
    <property type="entry name" value="Winged helix' DNA-binding domain"/>
    <property type="match status" value="1"/>
</dbReference>
<dbReference type="InterPro" id="IPR000524">
    <property type="entry name" value="Tscrpt_reg_HTH_GntR"/>
</dbReference>
<dbReference type="Gene3D" id="1.10.10.10">
    <property type="entry name" value="Winged helix-like DNA-binding domain superfamily/Winged helix DNA-binding domain"/>
    <property type="match status" value="1"/>
</dbReference>
<dbReference type="InterPro" id="IPR008920">
    <property type="entry name" value="TF_FadR/GntR_C"/>
</dbReference>
<dbReference type="Pfam" id="PF07729">
    <property type="entry name" value="FCD"/>
    <property type="match status" value="1"/>
</dbReference>
<dbReference type="InterPro" id="IPR036388">
    <property type="entry name" value="WH-like_DNA-bd_sf"/>
</dbReference>
<keyword evidence="6" id="KW-1185">Reference proteome</keyword>
<gene>
    <name evidence="5" type="ORF">IQ26_06209</name>
</gene>
<evidence type="ECO:0000313" key="6">
    <source>
        <dbReference type="Proteomes" id="UP000317122"/>
    </source>
</evidence>
<dbReference type="PANTHER" id="PTHR43537:SF49">
    <property type="entry name" value="TRANSCRIPTIONAL REGULATORY PROTEIN"/>
    <property type="match status" value="1"/>
</dbReference>
<accession>A0A562MZ51</accession>
<dbReference type="SUPFAM" id="SSF48008">
    <property type="entry name" value="GntR ligand-binding domain-like"/>
    <property type="match status" value="1"/>
</dbReference>
<dbReference type="Pfam" id="PF00392">
    <property type="entry name" value="GntR"/>
    <property type="match status" value="1"/>
</dbReference>
<comment type="caution">
    <text evidence="5">The sequence shown here is derived from an EMBL/GenBank/DDBJ whole genome shotgun (WGS) entry which is preliminary data.</text>
</comment>
<evidence type="ECO:0000313" key="5">
    <source>
        <dbReference type="EMBL" id="TWI25209.1"/>
    </source>
</evidence>
<organism evidence="5 6">
    <name type="scientific">Mesorhizobium tianshanense</name>
    <dbReference type="NCBI Taxonomy" id="39844"/>
    <lineage>
        <taxon>Bacteria</taxon>
        <taxon>Pseudomonadati</taxon>
        <taxon>Pseudomonadota</taxon>
        <taxon>Alphaproteobacteria</taxon>
        <taxon>Hyphomicrobiales</taxon>
        <taxon>Phyllobacteriaceae</taxon>
        <taxon>Mesorhizobium</taxon>
    </lineage>
</organism>
<protein>
    <submittedName>
        <fullName evidence="5">DNA-binding GntR family transcriptional regulator</fullName>
    </submittedName>
</protein>
<proteinExistence type="predicted"/>
<evidence type="ECO:0000259" key="4">
    <source>
        <dbReference type="SMART" id="SM00895"/>
    </source>
</evidence>
<keyword evidence="3" id="KW-0804">Transcription</keyword>